<reference evidence="2 3" key="1">
    <citation type="submission" date="2018-12" db="EMBL/GenBank/DDBJ databases">
        <title>Genome of Verticillium dahliae isolate Getta Getta.</title>
        <authorList>
            <person name="Gardiner D.M."/>
        </authorList>
    </citation>
    <scope>NUCLEOTIDE SEQUENCE [LARGE SCALE GENOMIC DNA]</scope>
    <source>
        <strain evidence="2 3">Getta Getta</strain>
    </source>
</reference>
<organism evidence="2 3">
    <name type="scientific">Verticillium dahliae</name>
    <name type="common">Verticillium wilt</name>
    <dbReference type="NCBI Taxonomy" id="27337"/>
    <lineage>
        <taxon>Eukaryota</taxon>
        <taxon>Fungi</taxon>
        <taxon>Dikarya</taxon>
        <taxon>Ascomycota</taxon>
        <taxon>Pezizomycotina</taxon>
        <taxon>Sordariomycetes</taxon>
        <taxon>Hypocreomycetidae</taxon>
        <taxon>Glomerellales</taxon>
        <taxon>Plectosphaerellaceae</taxon>
        <taxon>Verticillium</taxon>
    </lineage>
</organism>
<dbReference type="Proteomes" id="UP000288725">
    <property type="component" value="Chromosome 3"/>
</dbReference>
<sequence>MESIGGSLTKKNPKNHVVQINGIVPSTFVAPNADPSTTGTRLKKAPHPMPFKTMKHMSTAIDDANGHTTSMLRPVPGADAADR</sequence>
<name>A0A444S6S3_VERDA</name>
<feature type="region of interest" description="Disordered" evidence="1">
    <location>
        <begin position="31"/>
        <end position="51"/>
    </location>
</feature>
<evidence type="ECO:0000313" key="3">
    <source>
        <dbReference type="Proteomes" id="UP000288725"/>
    </source>
</evidence>
<feature type="region of interest" description="Disordered" evidence="1">
    <location>
        <begin position="64"/>
        <end position="83"/>
    </location>
</feature>
<protein>
    <submittedName>
        <fullName evidence="2">Uncharacterized protein</fullName>
    </submittedName>
</protein>
<evidence type="ECO:0000256" key="1">
    <source>
        <dbReference type="SAM" id="MobiDB-lite"/>
    </source>
</evidence>
<dbReference type="EMBL" id="RSDZ01000019">
    <property type="protein sequence ID" value="RXG49100.1"/>
    <property type="molecule type" value="Genomic_DNA"/>
</dbReference>
<evidence type="ECO:0000313" key="2">
    <source>
        <dbReference type="EMBL" id="RXG49100.1"/>
    </source>
</evidence>
<comment type="caution">
    <text evidence="2">The sequence shown here is derived from an EMBL/GenBank/DDBJ whole genome shotgun (WGS) entry which is preliminary data.</text>
</comment>
<accession>A0A444S6S3</accession>
<dbReference type="AlphaFoldDB" id="A0A444S6S3"/>
<gene>
    <name evidence="2" type="ORF">VDGE_30633</name>
</gene>
<proteinExistence type="predicted"/>